<name>A0ABX0I124_9FLAO</name>
<gene>
    <name evidence="13 15" type="primary">lpxK</name>
    <name evidence="15" type="ORF">G4D72_02080</name>
</gene>
<dbReference type="PANTHER" id="PTHR42724">
    <property type="entry name" value="TETRAACYLDISACCHARIDE 4'-KINASE"/>
    <property type="match status" value="1"/>
</dbReference>
<evidence type="ECO:0000256" key="1">
    <source>
        <dbReference type="ARBA" id="ARBA00002274"/>
    </source>
</evidence>
<proteinExistence type="inferred from homology"/>
<evidence type="ECO:0000256" key="12">
    <source>
        <dbReference type="ARBA" id="ARBA00029757"/>
    </source>
</evidence>
<feature type="transmembrane region" description="Helical" evidence="14">
    <location>
        <begin position="7"/>
        <end position="25"/>
    </location>
</feature>
<dbReference type="HAMAP" id="MF_00409">
    <property type="entry name" value="LpxK"/>
    <property type="match status" value="1"/>
</dbReference>
<dbReference type="Pfam" id="PF02606">
    <property type="entry name" value="LpxK"/>
    <property type="match status" value="1"/>
</dbReference>
<accession>A0ABX0I124</accession>
<keyword evidence="7 13" id="KW-0808">Transferase</keyword>
<protein>
    <recommendedName>
        <fullName evidence="4 13">Tetraacyldisaccharide 4'-kinase</fullName>
        <ecNumber evidence="3 13">2.7.1.130</ecNumber>
    </recommendedName>
    <alternativeName>
        <fullName evidence="12 13">Lipid A 4'-kinase</fullName>
    </alternativeName>
</protein>
<evidence type="ECO:0000256" key="3">
    <source>
        <dbReference type="ARBA" id="ARBA00012071"/>
    </source>
</evidence>
<dbReference type="EMBL" id="JAAJBT010000001">
    <property type="protein sequence ID" value="NHM00892.1"/>
    <property type="molecule type" value="Genomic_DNA"/>
</dbReference>
<comment type="caution">
    <text evidence="15">The sequence shown here is derived from an EMBL/GenBank/DDBJ whole genome shotgun (WGS) entry which is preliminary data.</text>
</comment>
<keyword evidence="8 13" id="KW-0547">Nucleotide-binding</keyword>
<comment type="similarity">
    <text evidence="13">Belongs to the LpxK family.</text>
</comment>
<keyword evidence="6 13" id="KW-0441">Lipid A biosynthesis</keyword>
<comment type="function">
    <text evidence="1 13">Transfers the gamma-phosphate of ATP to the 4'-position of a tetraacyldisaccharide 1-phosphate intermediate (termed DS-1-P) to form tetraacyldisaccharide 1,4'-bis-phosphate (lipid IVA).</text>
</comment>
<evidence type="ECO:0000313" key="15">
    <source>
        <dbReference type="EMBL" id="NHM00892.1"/>
    </source>
</evidence>
<comment type="catalytic activity">
    <reaction evidence="13">
        <text>a lipid A disaccharide + ATP = a lipid IVA + ADP + H(+)</text>
        <dbReference type="Rhea" id="RHEA:67840"/>
        <dbReference type="ChEBI" id="CHEBI:15378"/>
        <dbReference type="ChEBI" id="CHEBI:30616"/>
        <dbReference type="ChEBI" id="CHEBI:176343"/>
        <dbReference type="ChEBI" id="CHEBI:176425"/>
        <dbReference type="ChEBI" id="CHEBI:456216"/>
        <dbReference type="EC" id="2.7.1.130"/>
    </reaction>
</comment>
<dbReference type="InterPro" id="IPR027417">
    <property type="entry name" value="P-loop_NTPase"/>
</dbReference>
<evidence type="ECO:0000313" key="16">
    <source>
        <dbReference type="Proteomes" id="UP000800984"/>
    </source>
</evidence>
<dbReference type="InterPro" id="IPR003758">
    <property type="entry name" value="LpxK"/>
</dbReference>
<evidence type="ECO:0000256" key="13">
    <source>
        <dbReference type="HAMAP-Rule" id="MF_00409"/>
    </source>
</evidence>
<dbReference type="RefSeq" id="WP_166075926.1">
    <property type="nucleotide sequence ID" value="NZ_JAAJBT010000001.1"/>
</dbReference>
<evidence type="ECO:0000256" key="10">
    <source>
        <dbReference type="ARBA" id="ARBA00022840"/>
    </source>
</evidence>
<dbReference type="SUPFAM" id="SSF52540">
    <property type="entry name" value="P-loop containing nucleoside triphosphate hydrolases"/>
    <property type="match status" value="1"/>
</dbReference>
<organism evidence="15 16">
    <name type="scientific">Flavobacterium difficile</name>
    <dbReference type="NCBI Taxonomy" id="2709659"/>
    <lineage>
        <taxon>Bacteria</taxon>
        <taxon>Pseudomonadati</taxon>
        <taxon>Bacteroidota</taxon>
        <taxon>Flavobacteriia</taxon>
        <taxon>Flavobacteriales</taxon>
        <taxon>Flavobacteriaceae</taxon>
        <taxon>Flavobacterium</taxon>
    </lineage>
</organism>
<keyword evidence="14" id="KW-0472">Membrane</keyword>
<dbReference type="NCBIfam" id="TIGR00682">
    <property type="entry name" value="lpxK"/>
    <property type="match status" value="1"/>
</dbReference>
<reference evidence="15 16" key="1">
    <citation type="submission" date="2020-02" db="EMBL/GenBank/DDBJ databases">
        <authorList>
            <person name="Chen W.-M."/>
        </authorList>
    </citation>
    <scope>NUCLEOTIDE SEQUENCE [LARGE SCALE GENOMIC DNA]</scope>
    <source>
        <strain evidence="15 16">KDG-16</strain>
    </source>
</reference>
<comment type="pathway">
    <text evidence="2 13">Glycolipid biosynthesis; lipid IV(A) biosynthesis; lipid IV(A) from (3R)-3-hydroxytetradecanoyl-[acyl-carrier-protein] and UDP-N-acetyl-alpha-D-glucosamine: step 6/6.</text>
</comment>
<keyword evidence="14" id="KW-1133">Transmembrane helix</keyword>
<sequence length="337" mass="38340">MKLIRKILFPIAIIYWIVTFFRNWLYDMGLFTSKSYDLPIIAIGNLSAGGTGKTPHTEYLIRLLKEKYKVAVLSRGYKRSTKGFVLANDASTAVELGDESYQIHTKFPDVAVAVCEDRRTGIENLISINNPNVILLDDAFQHRKVKASFYVLLTAYDDLFSEDFILPFGDLRESAMGKKRANVVVVTKCPASLSSQEQEKVKQKLQVEVPVFFTAIHYDTKVLSLHSTLPVSEIISKEKVIVAGIAKPKYFVDYLNSGKDKVMIYPDHHNFSEQEIAVLNDLAQDKILVTTEKDFMRLNGKINSEKLYYLPITSMFLEAELDFQETIFKIIKKGNKN</sequence>
<evidence type="ECO:0000256" key="6">
    <source>
        <dbReference type="ARBA" id="ARBA00022556"/>
    </source>
</evidence>
<evidence type="ECO:0000256" key="11">
    <source>
        <dbReference type="ARBA" id="ARBA00023098"/>
    </source>
</evidence>
<keyword evidence="14" id="KW-0812">Transmembrane</keyword>
<dbReference type="GO" id="GO:0009029">
    <property type="term" value="F:lipid-A 4'-kinase activity"/>
    <property type="evidence" value="ECO:0007669"/>
    <property type="project" value="UniProtKB-EC"/>
</dbReference>
<evidence type="ECO:0000256" key="7">
    <source>
        <dbReference type="ARBA" id="ARBA00022679"/>
    </source>
</evidence>
<dbReference type="Proteomes" id="UP000800984">
    <property type="component" value="Unassembled WGS sequence"/>
</dbReference>
<evidence type="ECO:0000256" key="4">
    <source>
        <dbReference type="ARBA" id="ARBA00016436"/>
    </source>
</evidence>
<evidence type="ECO:0000256" key="5">
    <source>
        <dbReference type="ARBA" id="ARBA00022516"/>
    </source>
</evidence>
<feature type="binding site" evidence="13">
    <location>
        <begin position="47"/>
        <end position="54"/>
    </location>
    <ligand>
        <name>ATP</name>
        <dbReference type="ChEBI" id="CHEBI:30616"/>
    </ligand>
</feature>
<keyword evidence="16" id="KW-1185">Reference proteome</keyword>
<evidence type="ECO:0000256" key="8">
    <source>
        <dbReference type="ARBA" id="ARBA00022741"/>
    </source>
</evidence>
<evidence type="ECO:0000256" key="2">
    <source>
        <dbReference type="ARBA" id="ARBA00004870"/>
    </source>
</evidence>
<dbReference type="PANTHER" id="PTHR42724:SF1">
    <property type="entry name" value="TETRAACYLDISACCHARIDE 4'-KINASE, MITOCHONDRIAL-RELATED"/>
    <property type="match status" value="1"/>
</dbReference>
<evidence type="ECO:0000256" key="9">
    <source>
        <dbReference type="ARBA" id="ARBA00022777"/>
    </source>
</evidence>
<keyword evidence="9 13" id="KW-0418">Kinase</keyword>
<keyword evidence="11 13" id="KW-0443">Lipid metabolism</keyword>
<evidence type="ECO:0000256" key="14">
    <source>
        <dbReference type="SAM" id="Phobius"/>
    </source>
</evidence>
<dbReference type="EC" id="2.7.1.130" evidence="3 13"/>
<keyword evidence="10 13" id="KW-0067">ATP-binding</keyword>
<keyword evidence="5 13" id="KW-0444">Lipid biosynthesis</keyword>